<proteinExistence type="predicted"/>
<keyword evidence="4" id="KW-1185">Reference proteome</keyword>
<feature type="compositionally biased region" description="Polar residues" evidence="2">
    <location>
        <begin position="42"/>
        <end position="53"/>
    </location>
</feature>
<evidence type="ECO:0000313" key="4">
    <source>
        <dbReference type="Proteomes" id="UP001292094"/>
    </source>
</evidence>
<name>A0AAE1UCQ3_9EUCA</name>
<evidence type="ECO:0000256" key="1">
    <source>
        <dbReference type="ARBA" id="ARBA00004123"/>
    </source>
</evidence>
<dbReference type="Proteomes" id="UP001292094">
    <property type="component" value="Unassembled WGS sequence"/>
</dbReference>
<comment type="subcellular location">
    <subcellularLocation>
        <location evidence="1">Nucleus</location>
    </subcellularLocation>
</comment>
<reference evidence="3" key="1">
    <citation type="submission" date="2023-11" db="EMBL/GenBank/DDBJ databases">
        <title>Genome assemblies of two species of porcelain crab, Petrolisthes cinctipes and Petrolisthes manimaculis (Anomura: Porcellanidae).</title>
        <authorList>
            <person name="Angst P."/>
        </authorList>
    </citation>
    <scope>NUCLEOTIDE SEQUENCE</scope>
    <source>
        <strain evidence="3">PB745_02</strain>
        <tissue evidence="3">Gill</tissue>
    </source>
</reference>
<dbReference type="AlphaFoldDB" id="A0AAE1UCQ3"/>
<dbReference type="Gene3D" id="1.10.10.10">
    <property type="entry name" value="Winged helix-like DNA-binding domain superfamily/Winged helix DNA-binding domain"/>
    <property type="match status" value="1"/>
</dbReference>
<protein>
    <recommendedName>
        <fullName evidence="5">Transposase</fullName>
    </recommendedName>
</protein>
<feature type="compositionally biased region" description="Acidic residues" evidence="2">
    <location>
        <begin position="16"/>
        <end position="30"/>
    </location>
</feature>
<comment type="caution">
    <text evidence="3">The sequence shown here is derived from an EMBL/GenBank/DDBJ whole genome shotgun (WGS) entry which is preliminary data.</text>
</comment>
<dbReference type="EMBL" id="JAWZYT010000816">
    <property type="protein sequence ID" value="KAK4318617.1"/>
    <property type="molecule type" value="Genomic_DNA"/>
</dbReference>
<feature type="region of interest" description="Disordered" evidence="2">
    <location>
        <begin position="1"/>
        <end position="60"/>
    </location>
</feature>
<dbReference type="InterPro" id="IPR036388">
    <property type="entry name" value="WH-like_DNA-bd_sf"/>
</dbReference>
<gene>
    <name evidence="3" type="ORF">Pmani_010408</name>
</gene>
<dbReference type="Pfam" id="PF13384">
    <property type="entry name" value="HTH_23"/>
    <property type="match status" value="1"/>
</dbReference>
<accession>A0AAE1UCQ3</accession>
<sequence>MEGDDDPENVNSEPNEPLEPDLDSDPDPEQCFDGQEGKPVMKNNSDPSLTQTRMESRQRRAVERGRIIGMREAGHSISEIARDLGLTRQTVQRWLTRWEESGNLEDRQRSGRPKMTSAEDTAGIRAAVERNPFTNSVSVREQLGLDVSDRTIRHRLHEITVRSTKPGWFSVGSRRGGNRLSSCHGQLCLLI</sequence>
<dbReference type="GO" id="GO:0005634">
    <property type="term" value="C:nucleus"/>
    <property type="evidence" value="ECO:0007669"/>
    <property type="project" value="UniProtKB-SubCell"/>
</dbReference>
<organism evidence="3 4">
    <name type="scientific">Petrolisthes manimaculis</name>
    <dbReference type="NCBI Taxonomy" id="1843537"/>
    <lineage>
        <taxon>Eukaryota</taxon>
        <taxon>Metazoa</taxon>
        <taxon>Ecdysozoa</taxon>
        <taxon>Arthropoda</taxon>
        <taxon>Crustacea</taxon>
        <taxon>Multicrustacea</taxon>
        <taxon>Malacostraca</taxon>
        <taxon>Eumalacostraca</taxon>
        <taxon>Eucarida</taxon>
        <taxon>Decapoda</taxon>
        <taxon>Pleocyemata</taxon>
        <taxon>Anomura</taxon>
        <taxon>Galatheoidea</taxon>
        <taxon>Porcellanidae</taxon>
        <taxon>Petrolisthes</taxon>
    </lineage>
</organism>
<evidence type="ECO:0008006" key="5">
    <source>
        <dbReference type="Google" id="ProtNLM"/>
    </source>
</evidence>
<dbReference type="InterPro" id="IPR009057">
    <property type="entry name" value="Homeodomain-like_sf"/>
</dbReference>
<dbReference type="SUPFAM" id="SSF46689">
    <property type="entry name" value="Homeodomain-like"/>
    <property type="match status" value="1"/>
</dbReference>
<evidence type="ECO:0000313" key="3">
    <source>
        <dbReference type="EMBL" id="KAK4318617.1"/>
    </source>
</evidence>
<evidence type="ECO:0000256" key="2">
    <source>
        <dbReference type="SAM" id="MobiDB-lite"/>
    </source>
</evidence>